<evidence type="ECO:0000313" key="4">
    <source>
        <dbReference type="Proteomes" id="UP000581206"/>
    </source>
</evidence>
<feature type="transmembrane region" description="Helical" evidence="1">
    <location>
        <begin position="145"/>
        <end position="167"/>
    </location>
</feature>
<dbReference type="EMBL" id="JAAXOX010000001">
    <property type="protein sequence ID" value="NKY21191.1"/>
    <property type="molecule type" value="Genomic_DNA"/>
</dbReference>
<evidence type="ECO:0000256" key="2">
    <source>
        <dbReference type="SAM" id="SignalP"/>
    </source>
</evidence>
<feature type="signal peptide" evidence="2">
    <location>
        <begin position="1"/>
        <end position="23"/>
    </location>
</feature>
<evidence type="ECO:0000256" key="1">
    <source>
        <dbReference type="SAM" id="Phobius"/>
    </source>
</evidence>
<keyword evidence="1" id="KW-1133">Transmembrane helix</keyword>
<sequence>MNIRRSAAAVATAAAICLLPATAAFGYGSDAYPTGVAVSDTRPAIGEEVTVSLQGGPANTLVMLTITSEPASHPDSVIAIAGTRSHTRTTDATGAASWTVTLSAAGTYQVTITDTVSGAVLGTDTLVVTDVATADTAGLAITGSAALPAAGAAAGLVLAGVGTVLVVRRRAAARGH</sequence>
<keyword evidence="1" id="KW-0812">Transmembrane</keyword>
<accession>A0A7X6QXR1</accession>
<keyword evidence="1" id="KW-0472">Membrane</keyword>
<evidence type="ECO:0000313" key="3">
    <source>
        <dbReference type="EMBL" id="NKY21191.1"/>
    </source>
</evidence>
<dbReference type="AlphaFoldDB" id="A0A7X6QXR1"/>
<feature type="chain" id="PRO_5031533655" evidence="2">
    <location>
        <begin position="24"/>
        <end position="176"/>
    </location>
</feature>
<keyword evidence="2" id="KW-0732">Signal</keyword>
<gene>
    <name evidence="3" type="ORF">HGA03_00745</name>
</gene>
<dbReference type="RefSeq" id="WP_168628312.1">
    <property type="nucleotide sequence ID" value="NZ_BONL01000003.1"/>
</dbReference>
<proteinExistence type="predicted"/>
<keyword evidence="4" id="KW-1185">Reference proteome</keyword>
<name>A0A7X6QXR1_9CELL</name>
<reference evidence="3 4" key="1">
    <citation type="submission" date="2020-04" db="EMBL/GenBank/DDBJ databases">
        <title>MicrobeNet Type strains.</title>
        <authorList>
            <person name="Nicholson A.C."/>
        </authorList>
    </citation>
    <scope>NUCLEOTIDE SEQUENCE [LARGE SCALE GENOMIC DNA]</scope>
    <source>
        <strain evidence="3 4">ATCC BAA-788</strain>
    </source>
</reference>
<protein>
    <submittedName>
        <fullName evidence="3">Peptidase</fullName>
    </submittedName>
</protein>
<dbReference type="Proteomes" id="UP000581206">
    <property type="component" value="Unassembled WGS sequence"/>
</dbReference>
<organism evidence="3 4">
    <name type="scientific">Cellulomonas denverensis</name>
    <dbReference type="NCBI Taxonomy" id="264297"/>
    <lineage>
        <taxon>Bacteria</taxon>
        <taxon>Bacillati</taxon>
        <taxon>Actinomycetota</taxon>
        <taxon>Actinomycetes</taxon>
        <taxon>Micrococcales</taxon>
        <taxon>Cellulomonadaceae</taxon>
        <taxon>Cellulomonas</taxon>
    </lineage>
</organism>
<comment type="caution">
    <text evidence="3">The sequence shown here is derived from an EMBL/GenBank/DDBJ whole genome shotgun (WGS) entry which is preliminary data.</text>
</comment>